<keyword evidence="4" id="KW-1185">Reference proteome</keyword>
<name>A0A4P9Y1R8_9FUNG</name>
<dbReference type="FunFam" id="3.40.50.360:FF:000001">
    <property type="entry name" value="NAD(P)H dehydrogenase (Quinone) FQR1-like"/>
    <property type="match status" value="1"/>
</dbReference>
<dbReference type="InterPro" id="IPR010089">
    <property type="entry name" value="Flavoprotein_WrbA-like"/>
</dbReference>
<dbReference type="AlphaFoldDB" id="A0A4P9Y1R8"/>
<dbReference type="OrthoDB" id="504689at2759"/>
<evidence type="ECO:0000256" key="1">
    <source>
        <dbReference type="ARBA" id="ARBA00006961"/>
    </source>
</evidence>
<dbReference type="NCBIfam" id="TIGR01755">
    <property type="entry name" value="flav_wrbA"/>
    <property type="match status" value="1"/>
</dbReference>
<feature type="domain" description="Flavodoxin-like" evidence="2">
    <location>
        <begin position="6"/>
        <end position="193"/>
    </location>
</feature>
<dbReference type="Pfam" id="PF03358">
    <property type="entry name" value="FMN_red"/>
    <property type="match status" value="1"/>
</dbReference>
<dbReference type="EMBL" id="KZ988207">
    <property type="protein sequence ID" value="RKP12778.1"/>
    <property type="molecule type" value="Genomic_DNA"/>
</dbReference>
<organism evidence="3 4">
    <name type="scientific">Piptocephalis cylindrospora</name>
    <dbReference type="NCBI Taxonomy" id="1907219"/>
    <lineage>
        <taxon>Eukaryota</taxon>
        <taxon>Fungi</taxon>
        <taxon>Fungi incertae sedis</taxon>
        <taxon>Zoopagomycota</taxon>
        <taxon>Zoopagomycotina</taxon>
        <taxon>Zoopagomycetes</taxon>
        <taxon>Zoopagales</taxon>
        <taxon>Piptocephalidaceae</taxon>
        <taxon>Piptocephalis</taxon>
    </lineage>
</organism>
<dbReference type="NCBIfam" id="NF002999">
    <property type="entry name" value="PRK03767.1"/>
    <property type="match status" value="1"/>
</dbReference>
<dbReference type="GO" id="GO:0003955">
    <property type="term" value="F:NAD(P)H dehydrogenase (quinone) activity"/>
    <property type="evidence" value="ECO:0007669"/>
    <property type="project" value="InterPro"/>
</dbReference>
<comment type="similarity">
    <text evidence="1">Belongs to the WrbA family.</text>
</comment>
<sequence length="205" mass="22041">MSNAKIAIVLYTTYHHVYKIAQAIKVGLDKVPGVESTIVQITETLPQEVLTAIHAPAKPDLPIVTANDLVEYDGFLFGIPTRYGNQPSQWRSFWDAAGGLWAKGAFQGKFAGTFFSTASQHGGQETTALTFLTTLSHFGINYVPLGFPHPALTDNTEVIGGSPYGAGTIANGDGSRQPSEKELSIANTQGELFGKILAQFQRGKQ</sequence>
<proteinExistence type="inferred from homology"/>
<dbReference type="InterPro" id="IPR029039">
    <property type="entry name" value="Flavoprotein-like_sf"/>
</dbReference>
<dbReference type="Proteomes" id="UP000267251">
    <property type="component" value="Unassembled WGS sequence"/>
</dbReference>
<protein>
    <submittedName>
        <fullName evidence="3">NAD(P)H:quinone oxidoreductase, type IV</fullName>
    </submittedName>
</protein>
<dbReference type="InterPro" id="IPR005025">
    <property type="entry name" value="FMN_Rdtase-like_dom"/>
</dbReference>
<reference evidence="4" key="1">
    <citation type="journal article" date="2018" name="Nat. Microbiol.">
        <title>Leveraging single-cell genomics to expand the fungal tree of life.</title>
        <authorList>
            <person name="Ahrendt S.R."/>
            <person name="Quandt C.A."/>
            <person name="Ciobanu D."/>
            <person name="Clum A."/>
            <person name="Salamov A."/>
            <person name="Andreopoulos B."/>
            <person name="Cheng J.F."/>
            <person name="Woyke T."/>
            <person name="Pelin A."/>
            <person name="Henrissat B."/>
            <person name="Reynolds N.K."/>
            <person name="Benny G.L."/>
            <person name="Smith M.E."/>
            <person name="James T.Y."/>
            <person name="Grigoriev I.V."/>
        </authorList>
    </citation>
    <scope>NUCLEOTIDE SEQUENCE [LARGE SCALE GENOMIC DNA]</scope>
</reference>
<dbReference type="GO" id="GO:0016020">
    <property type="term" value="C:membrane"/>
    <property type="evidence" value="ECO:0007669"/>
    <property type="project" value="TreeGrafter"/>
</dbReference>
<evidence type="ECO:0000313" key="4">
    <source>
        <dbReference type="Proteomes" id="UP000267251"/>
    </source>
</evidence>
<evidence type="ECO:0000313" key="3">
    <source>
        <dbReference type="EMBL" id="RKP12778.1"/>
    </source>
</evidence>
<dbReference type="PROSITE" id="PS50902">
    <property type="entry name" value="FLAVODOXIN_LIKE"/>
    <property type="match status" value="1"/>
</dbReference>
<dbReference type="PANTHER" id="PTHR30546:SF23">
    <property type="entry name" value="FLAVOPROTEIN-LIKE PROTEIN YCP4-RELATED"/>
    <property type="match status" value="1"/>
</dbReference>
<dbReference type="Gene3D" id="3.40.50.360">
    <property type="match status" value="1"/>
</dbReference>
<dbReference type="GO" id="GO:0010181">
    <property type="term" value="F:FMN binding"/>
    <property type="evidence" value="ECO:0007669"/>
    <property type="project" value="InterPro"/>
</dbReference>
<evidence type="ECO:0000259" key="2">
    <source>
        <dbReference type="PROSITE" id="PS50902"/>
    </source>
</evidence>
<dbReference type="PANTHER" id="PTHR30546">
    <property type="entry name" value="FLAVODOXIN-RELATED PROTEIN WRBA-RELATED"/>
    <property type="match status" value="1"/>
</dbReference>
<accession>A0A4P9Y1R8</accession>
<dbReference type="SUPFAM" id="SSF52218">
    <property type="entry name" value="Flavoproteins"/>
    <property type="match status" value="1"/>
</dbReference>
<gene>
    <name evidence="3" type="ORF">BJ684DRAFT_20696</name>
</gene>
<dbReference type="InterPro" id="IPR008254">
    <property type="entry name" value="Flavodoxin/NO_synth"/>
</dbReference>